<name>A0ABY4RUH0_9BACL</name>
<organism evidence="9 10">
    <name type="scientific">Paenibacillus konkukensis</name>
    <dbReference type="NCBI Taxonomy" id="2020716"/>
    <lineage>
        <taxon>Bacteria</taxon>
        <taxon>Bacillati</taxon>
        <taxon>Bacillota</taxon>
        <taxon>Bacilli</taxon>
        <taxon>Bacillales</taxon>
        <taxon>Paenibacillaceae</taxon>
        <taxon>Paenibacillus</taxon>
    </lineage>
</organism>
<evidence type="ECO:0000256" key="6">
    <source>
        <dbReference type="ARBA" id="ARBA00023065"/>
    </source>
</evidence>
<keyword evidence="3" id="KW-1003">Cell membrane</keyword>
<feature type="transmembrane region" description="Helical" evidence="8">
    <location>
        <begin position="412"/>
        <end position="433"/>
    </location>
</feature>
<evidence type="ECO:0000256" key="3">
    <source>
        <dbReference type="ARBA" id="ARBA00022475"/>
    </source>
</evidence>
<keyword evidence="6" id="KW-0406">Ion transport</keyword>
<feature type="transmembrane region" description="Helical" evidence="8">
    <location>
        <begin position="351"/>
        <end position="374"/>
    </location>
</feature>
<sequence>MLLKKTQKQRSAVHTIVIAYFLVIFIVTVLLILPISLKPGASLSFTDALFVSASAVSVTGLTTINTAATFSGFGTIVLMIAFQVGGIGIMAMGTFYWILFGKPIGLSQRKMMMIDQNRYNLSGMVQLMKLIIGMTLLFEGVGALLFGGYFYFAGYYDTLYRAMYHGLFHAVSSYTNAGFDLFGNSLLDYSDDVVVQLLTMLLIVLGAIGFPVIAEVREYLFGGHKRFRFTLYTKVTTTTFAILLLLGAAGIWITEGSNTFEGMAWYEKVLNAFFASITSRSAGLATIDPSKMTDASQLLLAVLMFIGASPSSMGGGVRTTTVAIIVLMIITFMRGEEEIRVFGRSVRHEDIIKSFLFFITGVLLVMIGIFVVLISESPHVPAIAVIFEVCSAFGTCGLSTGITGSLSWASKVALIVLMYIGRIGMTQFLTLFVSRKAKADVHYPEERLIIG</sequence>
<feature type="transmembrane region" description="Helical" evidence="8">
    <location>
        <begin position="121"/>
        <end position="152"/>
    </location>
</feature>
<evidence type="ECO:0000313" key="9">
    <source>
        <dbReference type="EMBL" id="UQZ85863.1"/>
    </source>
</evidence>
<reference evidence="9" key="1">
    <citation type="submission" date="2018-02" db="EMBL/GenBank/DDBJ databases">
        <authorList>
            <person name="Kim S.-K."/>
            <person name="Jung H.-I."/>
            <person name="Lee S.-W."/>
        </authorList>
    </citation>
    <scope>NUCLEOTIDE SEQUENCE</scope>
    <source>
        <strain evidence="9">SK3146</strain>
    </source>
</reference>
<keyword evidence="2" id="KW-0813">Transport</keyword>
<feature type="transmembrane region" description="Helical" evidence="8">
    <location>
        <begin position="193"/>
        <end position="214"/>
    </location>
</feature>
<feature type="transmembrane region" description="Helical" evidence="8">
    <location>
        <begin position="12"/>
        <end position="33"/>
    </location>
</feature>
<feature type="transmembrane region" description="Helical" evidence="8">
    <location>
        <begin position="235"/>
        <end position="253"/>
    </location>
</feature>
<dbReference type="PANTHER" id="PTHR32024:SF4">
    <property type="entry name" value="KTR SYSTEM POTASSIUM UPTAKE PROTEIN D"/>
    <property type="match status" value="1"/>
</dbReference>
<dbReference type="Pfam" id="PF02386">
    <property type="entry name" value="TrkH"/>
    <property type="match status" value="1"/>
</dbReference>
<evidence type="ECO:0000313" key="10">
    <source>
        <dbReference type="Proteomes" id="UP001057134"/>
    </source>
</evidence>
<evidence type="ECO:0000256" key="5">
    <source>
        <dbReference type="ARBA" id="ARBA00022989"/>
    </source>
</evidence>
<keyword evidence="7 8" id="KW-0472">Membrane</keyword>
<proteinExistence type="predicted"/>
<evidence type="ECO:0000256" key="2">
    <source>
        <dbReference type="ARBA" id="ARBA00022448"/>
    </source>
</evidence>
<dbReference type="EMBL" id="CP027059">
    <property type="protein sequence ID" value="UQZ85863.1"/>
    <property type="molecule type" value="Genomic_DNA"/>
</dbReference>
<evidence type="ECO:0000256" key="7">
    <source>
        <dbReference type="ARBA" id="ARBA00023136"/>
    </source>
</evidence>
<keyword evidence="10" id="KW-1185">Reference proteome</keyword>
<evidence type="ECO:0000256" key="1">
    <source>
        <dbReference type="ARBA" id="ARBA00004651"/>
    </source>
</evidence>
<dbReference type="PANTHER" id="PTHR32024">
    <property type="entry name" value="TRK SYSTEM POTASSIUM UPTAKE PROTEIN TRKG-RELATED"/>
    <property type="match status" value="1"/>
</dbReference>
<protein>
    <submittedName>
        <fullName evidence="9">Ktr system potassium uptake protein B</fullName>
    </submittedName>
</protein>
<keyword evidence="5 8" id="KW-1133">Transmembrane helix</keyword>
<feature type="transmembrane region" description="Helical" evidence="8">
    <location>
        <begin position="76"/>
        <end position="100"/>
    </location>
</feature>
<gene>
    <name evidence="9" type="primary">ktrB_1</name>
    <name evidence="9" type="ORF">SK3146_05153</name>
</gene>
<keyword evidence="4 8" id="KW-0812">Transmembrane</keyword>
<dbReference type="Proteomes" id="UP001057134">
    <property type="component" value="Chromosome"/>
</dbReference>
<evidence type="ECO:0000256" key="4">
    <source>
        <dbReference type="ARBA" id="ARBA00022692"/>
    </source>
</evidence>
<evidence type="ECO:0000256" key="8">
    <source>
        <dbReference type="SAM" id="Phobius"/>
    </source>
</evidence>
<accession>A0ABY4RUH0</accession>
<comment type="subcellular location">
    <subcellularLocation>
        <location evidence="1">Cell membrane</location>
        <topology evidence="1">Multi-pass membrane protein</topology>
    </subcellularLocation>
</comment>
<feature type="transmembrane region" description="Helical" evidence="8">
    <location>
        <begin position="298"/>
        <end position="330"/>
    </location>
</feature>
<feature type="transmembrane region" description="Helical" evidence="8">
    <location>
        <begin position="380"/>
        <end position="400"/>
    </location>
</feature>
<reference evidence="9" key="2">
    <citation type="journal article" date="2021" name="J Anim Sci Technol">
        <title>Complete genome sequence of Paenibacillus konkukensis sp. nov. SK3146 as a potential probiotic strain.</title>
        <authorList>
            <person name="Jung H.I."/>
            <person name="Park S."/>
            <person name="Niu K.M."/>
            <person name="Lee S.W."/>
            <person name="Kothari D."/>
            <person name="Yi K.J."/>
            <person name="Kim S.K."/>
        </authorList>
    </citation>
    <scope>NUCLEOTIDE SEQUENCE</scope>
    <source>
        <strain evidence="9">SK3146</strain>
    </source>
</reference>
<dbReference type="InterPro" id="IPR003445">
    <property type="entry name" value="Cat_transpt"/>
</dbReference>